<dbReference type="Gene3D" id="3.40.50.2000">
    <property type="entry name" value="Glycogen Phosphorylase B"/>
    <property type="match status" value="2"/>
</dbReference>
<dbReference type="NCBIfam" id="NF038011">
    <property type="entry name" value="PelF"/>
    <property type="match status" value="1"/>
</dbReference>
<gene>
    <name evidence="2" type="ORF">FPZ49_01430</name>
</gene>
<proteinExistence type="predicted"/>
<evidence type="ECO:0000313" key="2">
    <source>
        <dbReference type="EMBL" id="TVY11967.1"/>
    </source>
</evidence>
<name>A0A559KIK2_9BACL</name>
<dbReference type="Proteomes" id="UP000317036">
    <property type="component" value="Unassembled WGS sequence"/>
</dbReference>
<feature type="domain" description="DUF3492" evidence="1">
    <location>
        <begin position="1"/>
        <end position="256"/>
    </location>
</feature>
<dbReference type="AlphaFoldDB" id="A0A559KIK2"/>
<dbReference type="PANTHER" id="PTHR12526">
    <property type="entry name" value="GLYCOSYLTRANSFERASE"/>
    <property type="match status" value="1"/>
</dbReference>
<accession>A0A559KIK2</accession>
<keyword evidence="3" id="KW-1185">Reference proteome</keyword>
<dbReference type="InterPro" id="IPR022622">
    <property type="entry name" value="DUF3492"/>
</dbReference>
<evidence type="ECO:0000259" key="1">
    <source>
        <dbReference type="Pfam" id="PF11997"/>
    </source>
</evidence>
<dbReference type="OrthoDB" id="9772485at2"/>
<comment type="caution">
    <text evidence="2">The sequence shown here is derived from an EMBL/GenBank/DDBJ whole genome shotgun (WGS) entry which is preliminary data.</text>
</comment>
<dbReference type="EMBL" id="VNJI01000001">
    <property type="protein sequence ID" value="TVY11967.1"/>
    <property type="molecule type" value="Genomic_DNA"/>
</dbReference>
<dbReference type="Pfam" id="PF13692">
    <property type="entry name" value="Glyco_trans_1_4"/>
    <property type="match status" value="1"/>
</dbReference>
<protein>
    <submittedName>
        <fullName evidence="2">DUF3492 domain-containing protein</fullName>
    </submittedName>
</protein>
<dbReference type="RefSeq" id="WP_144842551.1">
    <property type="nucleotide sequence ID" value="NZ_VNJI01000001.1"/>
</dbReference>
<sequence length="477" mass="53530">MKIILIVEGSYPYIFGGVASWIQMLITGMPEHEFEVIAISSSREEASQWRYPQPDNLTRVHDVYLMDYLALSEGRGPRLSPAEAQACLDWFAFAGHADLEKALPMLADPKRLGNPLTYLASPAFWPWLMERYRQETPYGSFHAYVQSWHAMVVPALSLLQQDYPKGDIYHAVSTGYAGLLAASLRFKHRKPFILTEHGIYAREREQELWQAAWPEAEFKPRWVDYFYHLAQCAYRTADRTVALTSEARAIQLGLGLPSERSVVIPNGVSYERFAQLPRLALDSAARGFVCGAMVRLVPIKDIQTMLHAAALASRQLPELELWIMGPVDEEPTYAEECRALVHELELDSFVRFLGLVEVTEYLPHVDVLLLSSVSEGQPLAILEGMAAAIPWICTDVGGCRELLEGSDSQDTAPAGCLVPPGDPEAMAERLVQLCRAPETRTAMGQAGRERVERKYRLSQVTEAYRKLYDEVVSGWPG</sequence>
<evidence type="ECO:0000313" key="3">
    <source>
        <dbReference type="Proteomes" id="UP000317036"/>
    </source>
</evidence>
<reference evidence="2 3" key="1">
    <citation type="submission" date="2019-07" db="EMBL/GenBank/DDBJ databases">
        <authorList>
            <person name="Kim J."/>
        </authorList>
    </citation>
    <scope>NUCLEOTIDE SEQUENCE [LARGE SCALE GENOMIC DNA]</scope>
    <source>
        <strain evidence="2 3">JC52</strain>
    </source>
</reference>
<organism evidence="2 3">
    <name type="scientific">Paenibacillus cremeus</name>
    <dbReference type="NCBI Taxonomy" id="2163881"/>
    <lineage>
        <taxon>Bacteria</taxon>
        <taxon>Bacillati</taxon>
        <taxon>Bacillota</taxon>
        <taxon>Bacilli</taxon>
        <taxon>Bacillales</taxon>
        <taxon>Paenibacillaceae</taxon>
        <taxon>Paenibacillus</taxon>
    </lineage>
</organism>
<dbReference type="InterPro" id="IPR047691">
    <property type="entry name" value="PelF-like"/>
</dbReference>
<dbReference type="SUPFAM" id="SSF53756">
    <property type="entry name" value="UDP-Glycosyltransferase/glycogen phosphorylase"/>
    <property type="match status" value="1"/>
</dbReference>
<dbReference type="Pfam" id="PF11997">
    <property type="entry name" value="DUF3492"/>
    <property type="match status" value="1"/>
</dbReference>
<dbReference type="PANTHER" id="PTHR12526:SF608">
    <property type="entry name" value="PELF"/>
    <property type="match status" value="1"/>
</dbReference>